<dbReference type="NCBIfam" id="NF041241">
    <property type="entry name" value="YhfZ_full"/>
    <property type="match status" value="1"/>
</dbReference>
<dbReference type="RefSeq" id="WP_102521292.1">
    <property type="nucleotide sequence ID" value="NZ_LT960611.1"/>
</dbReference>
<dbReference type="InterPro" id="IPR041444">
    <property type="entry name" value="HTH_41"/>
</dbReference>
<organism evidence="3 4">
    <name type="scientific">Vibrio tapetis subsp. tapetis</name>
    <dbReference type="NCBI Taxonomy" id="1671868"/>
    <lineage>
        <taxon>Bacteria</taxon>
        <taxon>Pseudomonadati</taxon>
        <taxon>Pseudomonadota</taxon>
        <taxon>Gammaproteobacteria</taxon>
        <taxon>Vibrionales</taxon>
        <taxon>Vibrionaceae</taxon>
        <taxon>Vibrio</taxon>
    </lineage>
</organism>
<keyword evidence="4" id="KW-1185">Reference proteome</keyword>
<sequence length="297" mass="32897">MQYISREGSAVINVARYLLTAKEGDRVRTIDSLSEEFGVSVGFIQKALTTIESHQAVGLSKQGRNGTFISTLNETELAKLSGLSHLVCAMPLPYTKHYEGIASGIKAQMSDFPFYFAHMRGANVRAECLKAGTYDMAIMSRLAAKDYVVDGLVTAIDLGDHSYSNAHRLIYRDGEYSTITKVGVDSDSPDQRVLTELAFKDKQIEIVEINYSDSLSHLTNGIIDAVVWLPEAIDMLGMGLSERSLDEFEECRDASQAVILVRTEAQYIRVLLRKLLNIHALISHQNQVVEGLITPSY</sequence>
<evidence type="ECO:0000313" key="4">
    <source>
        <dbReference type="Proteomes" id="UP000235828"/>
    </source>
</evidence>
<dbReference type="SUPFAM" id="SSF53850">
    <property type="entry name" value="Periplasmic binding protein-like II"/>
    <property type="match status" value="1"/>
</dbReference>
<feature type="domain" description="Uncharacterised protein YhfZ C-terminal" evidence="2">
    <location>
        <begin position="75"/>
        <end position="297"/>
    </location>
</feature>
<accession>A0A2N8Z931</accession>
<dbReference type="Pfam" id="PF14503">
    <property type="entry name" value="YhfZ_C"/>
    <property type="match status" value="1"/>
</dbReference>
<dbReference type="InterPro" id="IPR032791">
    <property type="entry name" value="YhfZ_C"/>
</dbReference>
<name>A0A2N8Z931_9VIBR</name>
<evidence type="ECO:0000259" key="1">
    <source>
        <dbReference type="Pfam" id="PF14502"/>
    </source>
</evidence>
<proteinExistence type="predicted"/>
<reference evidence="3 4" key="1">
    <citation type="submission" date="2017-10" db="EMBL/GenBank/DDBJ databases">
        <authorList>
            <person name="Banno H."/>
            <person name="Chua N.-H."/>
        </authorList>
    </citation>
    <scope>NUCLEOTIDE SEQUENCE [LARGE SCALE GENOMIC DNA]</scope>
    <source>
        <strain evidence="3">Vibrio tapetis CECT4600</strain>
    </source>
</reference>
<gene>
    <name evidence="3" type="primary">yhfZ</name>
    <name evidence="3" type="ORF">VTAP4600_A0440</name>
</gene>
<dbReference type="EMBL" id="LT960611">
    <property type="protein sequence ID" value="SON48419.1"/>
    <property type="molecule type" value="Genomic_DNA"/>
</dbReference>
<dbReference type="Pfam" id="PF14502">
    <property type="entry name" value="HTH_41"/>
    <property type="match status" value="1"/>
</dbReference>
<dbReference type="Proteomes" id="UP000235828">
    <property type="component" value="Chromosome A"/>
</dbReference>
<dbReference type="KEGG" id="vta:A0440"/>
<dbReference type="Gene3D" id="3.40.190.10">
    <property type="entry name" value="Periplasmic binding protein-like II"/>
    <property type="match status" value="2"/>
</dbReference>
<evidence type="ECO:0000259" key="2">
    <source>
        <dbReference type="Pfam" id="PF14503"/>
    </source>
</evidence>
<dbReference type="OrthoDB" id="147067at2"/>
<evidence type="ECO:0000313" key="3">
    <source>
        <dbReference type="EMBL" id="SON48419.1"/>
    </source>
</evidence>
<feature type="domain" description="YhfZ helix-turn-helix" evidence="1">
    <location>
        <begin position="22"/>
        <end position="69"/>
    </location>
</feature>
<dbReference type="AlphaFoldDB" id="A0A2N8Z931"/>
<protein>
    <submittedName>
        <fullName evidence="3">Uncharacterized protein</fullName>
    </submittedName>
</protein>